<dbReference type="InterPro" id="IPR011989">
    <property type="entry name" value="ARM-like"/>
</dbReference>
<accession>A2FSS3</accession>
<dbReference type="Gene3D" id="1.25.10.10">
    <property type="entry name" value="Leucine-rich Repeat Variant"/>
    <property type="match status" value="1"/>
</dbReference>
<evidence type="ECO:0000313" key="3">
    <source>
        <dbReference type="Proteomes" id="UP000001542"/>
    </source>
</evidence>
<keyword evidence="3" id="KW-1185">Reference proteome</keyword>
<organism evidence="2 3">
    <name type="scientific">Trichomonas vaginalis (strain ATCC PRA-98 / G3)</name>
    <dbReference type="NCBI Taxonomy" id="412133"/>
    <lineage>
        <taxon>Eukaryota</taxon>
        <taxon>Metamonada</taxon>
        <taxon>Parabasalia</taxon>
        <taxon>Trichomonadida</taxon>
        <taxon>Trichomonadidae</taxon>
        <taxon>Trichomonas</taxon>
    </lineage>
</organism>
<sequence length="1495" mass="167426">MNEILKQLSEIPKGKAIPNADKTISRSLYLLHEEMLASKEPFSKDIEDILLNLIVANERQLSPVTANAIGICLLAYFKSMKSPDFWKFLSIISDEIQAYNLTAIVILGILSKGVGSSFKAQLSTHITTLSNSPHPSQFPYICQCFRRILSGTGDFLIRSIPQIFVFIRRCITATAENLRNEAIKTIPVLLTQAKIDFLKLLPVITPTIHTETLTSRYIVGKSLGKLLYHASSNEISFITKNYLTLLQNEKYVQTVCASMFTAFRFFEPIFLVSKLKTISKFLYNVSLLKIGINSMMPITQSTLKSVFSVCGSTSGKSICQHLVEMIPEGKVTIPNALVLITALQHCEVPHKTLQQGLRLTYTLLECNIKEIQKIAISFFGSLNQKDPKVANLYLETFLVLISDAKEKNSLMGYSNTISLLANTKNAAKIQPVVINLMNNGTIDSQKVSAAFSMATGLAAINQISDDICQTAVKLINSMKPLLKLSVSQKLSIKYISAFLLACRTNTTVQSCIPQFISNILHCLTLFSASTTFCIWSLIQNMNLSEQMSQLFLSAAVVSVSNLFNIETFEIDSVLSPFSNDTDLTSIMFGTKITNSFSSIFTNHLHLNGMTHRDGCCRIIIESFPSIIRKTKKEKVTQIIESLFIGQNDNQIGGKLMLIRSLLQKKSTFGFLPNDTLPKLFTIKSDSNSVKRIASGCISRFLSFYPMLIKPTLESLEKSKKSFDFALLTIAESANLFVQEKMTERCLKLIMQIVAQQSSPEAIFALSNLVKFSTDKFLVEAIEDVLYGGFVTSPPEICQFVNLLQNSKENENSIVYKAAVNCLLNFFTMKSSSQILSANLLRNNSYTKEILLPKLSLKTYPSLFLLSLQYNKTKEIISQVFMLQQQLSTRKVTDAIISLFDTFPIIAEWTDLCKRVILTNCVPPSERKGDNRVSPTRFVLIAAMTVCSLLAKTVRKEFPSGLPCVDDIISIAFNSVQMKDTKIDSHAFSIASTVIREFSDVANNDGPFLALFTAQFHLMLSHALEEQRKFLSVADFVLDYLTFLKLTDTEQVAKRVSKLKVTKLNCLTLARLTSLLIEKSPQSKREIIPIFVNSSSEVMNSCLKQEIKLKDFDNQILQFAKCILDYNVEFGRPFLLLLFEQISSIKEDFVLDVCSAYAQKNLLKPFDILYVISHVNLEKVTKQNDKDFNAFSEIDENAYKVISPQESSSKSDFLIAVSNSAKGVTFSEVRSQILLISTMNQNFTALSNVIKNSDDKDFAKILPSIFDSACKSDNESAKAIITIVSHYSSIPLIDGLISHTVANYTIEETSYSILILLKRCQNRHLTCLEELAKRIKIELIPHGIQFLCSLLSDEKTVNFCLEICKLGAIDYLEDVIDIKSVPRILHFLRMITKICPSMQTVSTKICMKCLSMISNIPDRQKVVSIGTSLLKEIPQNILNLCFEEFSEKENLIKCLTPPKKFTSNIKLISFGTGNSRRSQERGGWQTLTVGDSDESD</sequence>
<dbReference type="InterPro" id="IPR016024">
    <property type="entry name" value="ARM-type_fold"/>
</dbReference>
<dbReference type="VEuPathDB" id="TrichDB:TVAGG3_0928010"/>
<proteinExistence type="predicted"/>
<dbReference type="KEGG" id="tva:4749752"/>
<dbReference type="RefSeq" id="XP_001304975.1">
    <property type="nucleotide sequence ID" value="XM_001304974.1"/>
</dbReference>
<dbReference type="Proteomes" id="UP000001542">
    <property type="component" value="Unassembled WGS sequence"/>
</dbReference>
<protein>
    <submittedName>
        <fullName evidence="2">Uncharacterized protein</fullName>
    </submittedName>
</protein>
<evidence type="ECO:0000313" key="2">
    <source>
        <dbReference type="EMBL" id="EAX92045.1"/>
    </source>
</evidence>
<name>A2FSS3_TRIV3</name>
<evidence type="ECO:0000256" key="1">
    <source>
        <dbReference type="SAM" id="MobiDB-lite"/>
    </source>
</evidence>
<dbReference type="VEuPathDB" id="TrichDB:TVAG_441080"/>
<dbReference type="EMBL" id="DS113994">
    <property type="protein sequence ID" value="EAX92045.1"/>
    <property type="molecule type" value="Genomic_DNA"/>
</dbReference>
<gene>
    <name evidence="2" type="ORF">TVAG_441080</name>
</gene>
<reference evidence="2" key="2">
    <citation type="journal article" date="2007" name="Science">
        <title>Draft genome sequence of the sexually transmitted pathogen Trichomonas vaginalis.</title>
        <authorList>
            <person name="Carlton J.M."/>
            <person name="Hirt R.P."/>
            <person name="Silva J.C."/>
            <person name="Delcher A.L."/>
            <person name="Schatz M."/>
            <person name="Zhao Q."/>
            <person name="Wortman J.R."/>
            <person name="Bidwell S.L."/>
            <person name="Alsmark U.C.M."/>
            <person name="Besteiro S."/>
            <person name="Sicheritz-Ponten T."/>
            <person name="Noel C.J."/>
            <person name="Dacks J.B."/>
            <person name="Foster P.G."/>
            <person name="Simillion C."/>
            <person name="Van de Peer Y."/>
            <person name="Miranda-Saavedra D."/>
            <person name="Barton G.J."/>
            <person name="Westrop G.D."/>
            <person name="Mueller S."/>
            <person name="Dessi D."/>
            <person name="Fiori P.L."/>
            <person name="Ren Q."/>
            <person name="Paulsen I."/>
            <person name="Zhang H."/>
            <person name="Bastida-Corcuera F.D."/>
            <person name="Simoes-Barbosa A."/>
            <person name="Brown M.T."/>
            <person name="Hayes R.D."/>
            <person name="Mukherjee M."/>
            <person name="Okumura C.Y."/>
            <person name="Schneider R."/>
            <person name="Smith A.J."/>
            <person name="Vanacova S."/>
            <person name="Villalvazo M."/>
            <person name="Haas B.J."/>
            <person name="Pertea M."/>
            <person name="Feldblyum T.V."/>
            <person name="Utterback T.R."/>
            <person name="Shu C.L."/>
            <person name="Osoegawa K."/>
            <person name="de Jong P.J."/>
            <person name="Hrdy I."/>
            <person name="Horvathova L."/>
            <person name="Zubacova Z."/>
            <person name="Dolezal P."/>
            <person name="Malik S.B."/>
            <person name="Logsdon J.M. Jr."/>
            <person name="Henze K."/>
            <person name="Gupta A."/>
            <person name="Wang C.C."/>
            <person name="Dunne R.L."/>
            <person name="Upcroft J.A."/>
            <person name="Upcroft P."/>
            <person name="White O."/>
            <person name="Salzberg S.L."/>
            <person name="Tang P."/>
            <person name="Chiu C.-H."/>
            <person name="Lee Y.-S."/>
            <person name="Embley T.M."/>
            <person name="Coombs G.H."/>
            <person name="Mottram J.C."/>
            <person name="Tachezy J."/>
            <person name="Fraser-Liggett C.M."/>
            <person name="Johnson P.J."/>
        </authorList>
    </citation>
    <scope>NUCLEOTIDE SEQUENCE [LARGE SCALE GENOMIC DNA]</scope>
    <source>
        <strain evidence="2">G3</strain>
    </source>
</reference>
<dbReference type="InParanoid" id="A2FSS3"/>
<reference evidence="2" key="1">
    <citation type="submission" date="2006-10" db="EMBL/GenBank/DDBJ databases">
        <authorList>
            <person name="Amadeo P."/>
            <person name="Zhao Q."/>
            <person name="Wortman J."/>
            <person name="Fraser-Liggett C."/>
            <person name="Carlton J."/>
        </authorList>
    </citation>
    <scope>NUCLEOTIDE SEQUENCE</scope>
    <source>
        <strain evidence="2">G3</strain>
    </source>
</reference>
<feature type="region of interest" description="Disordered" evidence="1">
    <location>
        <begin position="1472"/>
        <end position="1495"/>
    </location>
</feature>
<dbReference type="SUPFAM" id="SSF48371">
    <property type="entry name" value="ARM repeat"/>
    <property type="match status" value="1"/>
</dbReference>